<dbReference type="AlphaFoldDB" id="A0A8K0MQ70"/>
<keyword evidence="8" id="KW-1185">Reference proteome</keyword>
<keyword evidence="4" id="KW-0539">Nucleus</keyword>
<dbReference type="PANTHER" id="PTHR31636">
    <property type="entry name" value="OSJNBA0084A10.13 PROTEIN-RELATED"/>
    <property type="match status" value="1"/>
</dbReference>
<dbReference type="InterPro" id="IPR005202">
    <property type="entry name" value="TF_GRAS"/>
</dbReference>
<sequence length="739" mass="82900">MDQGFPRFPNFGLFSDSDLYPNNVNETQFGDPSLDLSFASSMSSEGDSPTDDGDFSDSVLKYIGQMLMEENLEAEPSMFHDPLALQAAEKSLYEVLNEKYSPSPNQHPLCSDQNIESPDDNFSASAGDFTGNSNSISSPSTGNTLQSNWTFVDPLEYKPSILQNPLPADFVFQSTSKSSSQTSSNFLYNITSNGDGVVGSNSLSELLVPNSFSESELMMQFKKGVEEGNKFLPKSPQLIIDLDNYNELPPEANERVSDFPVKVEKDEREHSSTEFRGRKNHEREETDSIDGRSNKQSAVYVEETELAELFDKVLLCGGGKERPPICEAGESCYNGGNKCNQQDEKSNKTSGKSRTKIQGNNKEVVDLRTLLILCAQAVSSYDPGTANELLKQIRQHSSPYGDGSQRLAHCFANGLEARLAGTGTEIYAALACKRTAADMLKAYQVYVSSCPFSKIAIIFANNMISKAAEKAENLHIIDFGITYGFQWPALIQCLSRRPGGPPKLRITGIEFPQHGFRPAARVQETGRRLERCCERFKVPFEYNAIAKKWETVQIEDLKIDRNEVTAVNCLFRFKNLLDETVVADSPRNAVLNLIRKIHPDIFVHGIANGSYNAPFFVSRFREALFQFSSWFDMLDATLACEGPMRLKFEKEFLGREVINIIACEGSERVERPETYKQWQVRNTRVGFKQLPLDFELMKRLKAKVKGRYHSDFMVDEAGHWMLQGWKGRVMFASSCWIPA</sequence>
<evidence type="ECO:0000256" key="4">
    <source>
        <dbReference type="ARBA" id="ARBA00023242"/>
    </source>
</evidence>
<proteinExistence type="inferred from homology"/>
<evidence type="ECO:0000313" key="7">
    <source>
        <dbReference type="EMBL" id="KAF3454686.1"/>
    </source>
</evidence>
<gene>
    <name evidence="7" type="ORF">FNV43_RR05134</name>
</gene>
<feature type="region of interest" description="SAW" evidence="5">
    <location>
        <begin position="662"/>
        <end position="737"/>
    </location>
</feature>
<dbReference type="PROSITE" id="PS50985">
    <property type="entry name" value="GRAS"/>
    <property type="match status" value="1"/>
</dbReference>
<evidence type="ECO:0000256" key="5">
    <source>
        <dbReference type="PROSITE-ProRule" id="PRU01191"/>
    </source>
</evidence>
<feature type="region of interest" description="Leucine repeat II (LRII)" evidence="5">
    <location>
        <begin position="524"/>
        <end position="556"/>
    </location>
</feature>
<evidence type="ECO:0000256" key="3">
    <source>
        <dbReference type="ARBA" id="ARBA00023163"/>
    </source>
</evidence>
<organism evidence="7 8">
    <name type="scientific">Rhamnella rubrinervis</name>
    <dbReference type="NCBI Taxonomy" id="2594499"/>
    <lineage>
        <taxon>Eukaryota</taxon>
        <taxon>Viridiplantae</taxon>
        <taxon>Streptophyta</taxon>
        <taxon>Embryophyta</taxon>
        <taxon>Tracheophyta</taxon>
        <taxon>Spermatophyta</taxon>
        <taxon>Magnoliopsida</taxon>
        <taxon>eudicotyledons</taxon>
        <taxon>Gunneridae</taxon>
        <taxon>Pentapetalae</taxon>
        <taxon>rosids</taxon>
        <taxon>fabids</taxon>
        <taxon>Rosales</taxon>
        <taxon>Rhamnaceae</taxon>
        <taxon>rhamnoid group</taxon>
        <taxon>Rhamneae</taxon>
        <taxon>Rhamnella</taxon>
    </lineage>
</organism>
<feature type="compositionally biased region" description="Low complexity" evidence="6">
    <location>
        <begin position="35"/>
        <end position="44"/>
    </location>
</feature>
<keyword evidence="3" id="KW-0804">Transcription</keyword>
<evidence type="ECO:0008006" key="9">
    <source>
        <dbReference type="Google" id="ProtNLM"/>
    </source>
</evidence>
<name>A0A8K0MQ70_9ROSA</name>
<evidence type="ECO:0000256" key="2">
    <source>
        <dbReference type="ARBA" id="ARBA00023015"/>
    </source>
</evidence>
<feature type="region of interest" description="Disordered" evidence="6">
    <location>
        <begin position="35"/>
        <end position="56"/>
    </location>
</feature>
<feature type="short sequence motif" description="VHIID" evidence="5">
    <location>
        <begin position="474"/>
        <end position="478"/>
    </location>
</feature>
<protein>
    <recommendedName>
        <fullName evidence="9">Scarecrow-like protein 14</fullName>
    </recommendedName>
</protein>
<feature type="compositionally biased region" description="Basic and acidic residues" evidence="6">
    <location>
        <begin position="252"/>
        <end position="293"/>
    </location>
</feature>
<dbReference type="Pfam" id="PF03514">
    <property type="entry name" value="GRAS"/>
    <property type="match status" value="1"/>
</dbReference>
<feature type="region of interest" description="Leucine repeat I (LRI)" evidence="5">
    <location>
        <begin position="365"/>
        <end position="425"/>
    </location>
</feature>
<reference evidence="7" key="1">
    <citation type="submission" date="2020-03" db="EMBL/GenBank/DDBJ databases">
        <title>A high-quality chromosome-level genome assembly of a woody plant with both climbing and erect habits, Rhamnella rubrinervis.</title>
        <authorList>
            <person name="Lu Z."/>
            <person name="Yang Y."/>
            <person name="Zhu X."/>
            <person name="Sun Y."/>
        </authorList>
    </citation>
    <scope>NUCLEOTIDE SEQUENCE</scope>
    <source>
        <strain evidence="7">BYM</strain>
        <tissue evidence="7">Leaf</tissue>
    </source>
</reference>
<evidence type="ECO:0000256" key="1">
    <source>
        <dbReference type="ARBA" id="ARBA00004123"/>
    </source>
</evidence>
<comment type="subcellular location">
    <subcellularLocation>
        <location evidence="1">Nucleus</location>
    </subcellularLocation>
</comment>
<comment type="similarity">
    <text evidence="5">Belongs to the GRAS family.</text>
</comment>
<feature type="region of interest" description="Disordered" evidence="6">
    <location>
        <begin position="251"/>
        <end position="296"/>
    </location>
</feature>
<dbReference type="GO" id="GO:0005634">
    <property type="term" value="C:nucleus"/>
    <property type="evidence" value="ECO:0007669"/>
    <property type="project" value="UniProtKB-SubCell"/>
</dbReference>
<feature type="region of interest" description="Disordered" evidence="6">
    <location>
        <begin position="102"/>
        <end position="142"/>
    </location>
</feature>
<comment type="caution">
    <text evidence="5">Lacks conserved residue(s) required for the propagation of feature annotation.</text>
</comment>
<dbReference type="EMBL" id="VOIH02000002">
    <property type="protein sequence ID" value="KAF3454686.1"/>
    <property type="molecule type" value="Genomic_DNA"/>
</dbReference>
<keyword evidence="2" id="KW-0805">Transcription regulation</keyword>
<evidence type="ECO:0000313" key="8">
    <source>
        <dbReference type="Proteomes" id="UP000796880"/>
    </source>
</evidence>
<accession>A0A8K0MQ70</accession>
<dbReference type="OrthoDB" id="47276at2759"/>
<dbReference type="Proteomes" id="UP000796880">
    <property type="component" value="Unassembled WGS sequence"/>
</dbReference>
<feature type="region of interest" description="VHIID" evidence="5">
    <location>
        <begin position="443"/>
        <end position="508"/>
    </location>
</feature>
<comment type="caution">
    <text evidence="7">The sequence shown here is derived from an EMBL/GenBank/DDBJ whole genome shotgun (WGS) entry which is preliminary data.</text>
</comment>
<evidence type="ECO:0000256" key="6">
    <source>
        <dbReference type="SAM" id="MobiDB-lite"/>
    </source>
</evidence>